<dbReference type="PANTHER" id="PTHR30314:SF3">
    <property type="entry name" value="MITOCHONDRIAL DIVISION PROTEIN FSZA"/>
    <property type="match status" value="1"/>
</dbReference>
<gene>
    <name evidence="5 11" type="primary">ftsZ</name>
    <name evidence="11" type="ORF">NCTC10194_00313</name>
</gene>
<dbReference type="PANTHER" id="PTHR30314">
    <property type="entry name" value="CELL DIVISION PROTEIN FTSZ-RELATED"/>
    <property type="match status" value="1"/>
</dbReference>
<dbReference type="InterPro" id="IPR000158">
    <property type="entry name" value="Cell_div_FtsZ"/>
</dbReference>
<evidence type="ECO:0000256" key="4">
    <source>
        <dbReference type="ARBA" id="ARBA00023210"/>
    </source>
</evidence>
<evidence type="ECO:0000256" key="2">
    <source>
        <dbReference type="ARBA" id="ARBA00022741"/>
    </source>
</evidence>
<dbReference type="GO" id="GO:0051258">
    <property type="term" value="P:protein polymerization"/>
    <property type="evidence" value="ECO:0007669"/>
    <property type="project" value="UniProtKB-UniRule"/>
</dbReference>
<reference evidence="11 12" key="1">
    <citation type="submission" date="2019-01" db="EMBL/GenBank/DDBJ databases">
        <authorList>
            <consortium name="Pathogen Informatics"/>
        </authorList>
    </citation>
    <scope>NUCLEOTIDE SEQUENCE [LARGE SCALE GENOMIC DNA]</scope>
    <source>
        <strain evidence="11 12">NCTC10194</strain>
    </source>
</reference>
<feature type="region of interest" description="Disordered" evidence="8">
    <location>
        <begin position="457"/>
        <end position="476"/>
    </location>
</feature>
<comment type="similarity">
    <text evidence="1 5 7">Belongs to the FtsZ family.</text>
</comment>
<dbReference type="InterPro" id="IPR036525">
    <property type="entry name" value="Tubulin/FtsZ_GTPase_sf"/>
</dbReference>
<dbReference type="HAMAP" id="MF_00909">
    <property type="entry name" value="FtsZ"/>
    <property type="match status" value="1"/>
</dbReference>
<comment type="subcellular location">
    <subcellularLocation>
        <location evidence="5">Cytoplasm</location>
    </subcellularLocation>
    <text evidence="5">Assembles at midcell at the inner surface of the cytoplasmic membrane.</text>
</comment>
<dbReference type="InterPro" id="IPR045061">
    <property type="entry name" value="FtsZ/CetZ"/>
</dbReference>
<dbReference type="RefSeq" id="WP_129622119.1">
    <property type="nucleotide sequence ID" value="NZ_LR215024.1"/>
</dbReference>
<evidence type="ECO:0000313" key="12">
    <source>
        <dbReference type="Proteomes" id="UP000290815"/>
    </source>
</evidence>
<dbReference type="CDD" id="cd02201">
    <property type="entry name" value="FtsZ_type1"/>
    <property type="match status" value="1"/>
</dbReference>
<keyword evidence="5 7" id="KW-0132">Cell division</keyword>
<dbReference type="InterPro" id="IPR008280">
    <property type="entry name" value="Tub_FtsZ_C"/>
</dbReference>
<feature type="region of interest" description="Disordered" evidence="8">
    <location>
        <begin position="78"/>
        <end position="98"/>
    </location>
</feature>
<keyword evidence="4 5" id="KW-0717">Septation</keyword>
<dbReference type="GO" id="GO:0005737">
    <property type="term" value="C:cytoplasm"/>
    <property type="evidence" value="ECO:0007669"/>
    <property type="project" value="UniProtKB-SubCell"/>
</dbReference>
<dbReference type="GO" id="GO:0005525">
    <property type="term" value="F:GTP binding"/>
    <property type="evidence" value="ECO:0007669"/>
    <property type="project" value="UniProtKB-UniRule"/>
</dbReference>
<evidence type="ECO:0000256" key="6">
    <source>
        <dbReference type="NCBIfam" id="TIGR00065"/>
    </source>
</evidence>
<dbReference type="Pfam" id="PF12327">
    <property type="entry name" value="FtsZ_C"/>
    <property type="match status" value="1"/>
</dbReference>
<feature type="domain" description="Tubulin/FtsZ GTPase" evidence="9">
    <location>
        <begin position="28"/>
        <end position="218"/>
    </location>
</feature>
<feature type="compositionally biased region" description="Acidic residues" evidence="8">
    <location>
        <begin position="462"/>
        <end position="476"/>
    </location>
</feature>
<comment type="subunit">
    <text evidence="5">Homodimer. Polymerizes to form a dynamic ring structure in a strictly GTP-dependent manner. Interacts directly with several other division proteins.</text>
</comment>
<dbReference type="SMART" id="SM00865">
    <property type="entry name" value="Tubulin_C"/>
    <property type="match status" value="1"/>
</dbReference>
<evidence type="ECO:0000256" key="8">
    <source>
        <dbReference type="SAM" id="MobiDB-lite"/>
    </source>
</evidence>
<feature type="binding site" evidence="5">
    <location>
        <position position="200"/>
    </location>
    <ligand>
        <name>GTP</name>
        <dbReference type="ChEBI" id="CHEBI:37565"/>
    </ligand>
</feature>
<dbReference type="NCBIfam" id="TIGR00065">
    <property type="entry name" value="ftsZ"/>
    <property type="match status" value="1"/>
</dbReference>
<dbReference type="SUPFAM" id="SSF52490">
    <property type="entry name" value="Tubulin nucleotide-binding domain-like"/>
    <property type="match status" value="1"/>
</dbReference>
<proteinExistence type="inferred from homology"/>
<dbReference type="GO" id="GO:0032153">
    <property type="term" value="C:cell division site"/>
    <property type="evidence" value="ECO:0007669"/>
    <property type="project" value="UniProtKB-UniRule"/>
</dbReference>
<evidence type="ECO:0000256" key="3">
    <source>
        <dbReference type="ARBA" id="ARBA00023134"/>
    </source>
</evidence>
<name>A0A449AUZ1_9BACT</name>
<keyword evidence="12" id="KW-1185">Reference proteome</keyword>
<evidence type="ECO:0000256" key="7">
    <source>
        <dbReference type="RuleBase" id="RU000631"/>
    </source>
</evidence>
<dbReference type="InterPro" id="IPR024757">
    <property type="entry name" value="FtsZ_C"/>
</dbReference>
<dbReference type="SUPFAM" id="SSF55307">
    <property type="entry name" value="Tubulin C-terminal domain-like"/>
    <property type="match status" value="1"/>
</dbReference>
<feature type="binding site" evidence="5">
    <location>
        <position position="153"/>
    </location>
    <ligand>
        <name>GTP</name>
        <dbReference type="ChEBI" id="CHEBI:37565"/>
    </ligand>
</feature>
<protein>
    <recommendedName>
        <fullName evidence="5 6">Cell division protein FtsZ</fullName>
    </recommendedName>
</protein>
<evidence type="ECO:0000256" key="5">
    <source>
        <dbReference type="HAMAP-Rule" id="MF_00909"/>
    </source>
</evidence>
<dbReference type="Proteomes" id="UP000290815">
    <property type="component" value="Chromosome"/>
</dbReference>
<accession>A0A449AUZ1</accession>
<evidence type="ECO:0000256" key="1">
    <source>
        <dbReference type="ARBA" id="ARBA00009690"/>
    </source>
</evidence>
<feature type="domain" description="Tubulin/FtsZ 2-layer sandwich" evidence="10">
    <location>
        <begin position="220"/>
        <end position="344"/>
    </location>
</feature>
<feature type="binding site" evidence="5">
    <location>
        <begin position="36"/>
        <end position="40"/>
    </location>
    <ligand>
        <name>GTP</name>
        <dbReference type="ChEBI" id="CHEBI:37565"/>
    </ligand>
</feature>
<dbReference type="GO" id="GO:0003924">
    <property type="term" value="F:GTPase activity"/>
    <property type="evidence" value="ECO:0007669"/>
    <property type="project" value="UniProtKB-UniRule"/>
</dbReference>
<dbReference type="SMART" id="SM00864">
    <property type="entry name" value="Tubulin"/>
    <property type="match status" value="1"/>
</dbReference>
<comment type="function">
    <text evidence="5 7">Essential cell division protein that forms a contractile ring structure (Z ring) at the future cell division site. The regulation of the ring assembly controls the timing and the location of cell division. One of the functions of the FtsZ ring is to recruit other cell division proteins to the septum to produce a new cell wall between the dividing cells. Binds GTP and shows GTPase activity.</text>
</comment>
<dbReference type="PROSITE" id="PS01135">
    <property type="entry name" value="FTSZ_2"/>
    <property type="match status" value="1"/>
</dbReference>
<keyword evidence="5" id="KW-0963">Cytoplasm</keyword>
<evidence type="ECO:0000259" key="10">
    <source>
        <dbReference type="SMART" id="SM00865"/>
    </source>
</evidence>
<feature type="binding site" evidence="5">
    <location>
        <position position="157"/>
    </location>
    <ligand>
        <name>GTP</name>
        <dbReference type="ChEBI" id="CHEBI:37565"/>
    </ligand>
</feature>
<dbReference type="InterPro" id="IPR003008">
    <property type="entry name" value="Tubulin_FtsZ_GTPase"/>
</dbReference>
<dbReference type="InterPro" id="IPR018316">
    <property type="entry name" value="Tubulin/FtsZ_2-layer-sand-dom"/>
</dbReference>
<organism evidence="11 12">
    <name type="scientific">Mycoplasmopsis glycophila</name>
    <dbReference type="NCBI Taxonomy" id="171285"/>
    <lineage>
        <taxon>Bacteria</taxon>
        <taxon>Bacillati</taxon>
        <taxon>Mycoplasmatota</taxon>
        <taxon>Mycoplasmoidales</taxon>
        <taxon>Metamycoplasmataceae</taxon>
        <taxon>Mycoplasmopsis</taxon>
    </lineage>
</organism>
<keyword evidence="2 5" id="KW-0547">Nucleotide-binding</keyword>
<dbReference type="PROSITE" id="PS01134">
    <property type="entry name" value="FTSZ_1"/>
    <property type="match status" value="1"/>
</dbReference>
<evidence type="ECO:0000259" key="9">
    <source>
        <dbReference type="SMART" id="SM00864"/>
    </source>
</evidence>
<dbReference type="Pfam" id="PF00091">
    <property type="entry name" value="Tubulin"/>
    <property type="match status" value="1"/>
</dbReference>
<keyword evidence="5 7" id="KW-0131">Cell cycle</keyword>
<dbReference type="Gene3D" id="3.40.50.1440">
    <property type="entry name" value="Tubulin/FtsZ, GTPase domain"/>
    <property type="match status" value="1"/>
</dbReference>
<dbReference type="GO" id="GO:0000917">
    <property type="term" value="P:division septum assembly"/>
    <property type="evidence" value="ECO:0007669"/>
    <property type="project" value="UniProtKB-KW"/>
</dbReference>
<dbReference type="InterPro" id="IPR020805">
    <property type="entry name" value="Cell_div_FtsZ_CS"/>
</dbReference>
<dbReference type="GO" id="GO:0043093">
    <property type="term" value="P:FtsZ-dependent cytokinesis"/>
    <property type="evidence" value="ECO:0007669"/>
    <property type="project" value="UniProtKB-UniRule"/>
</dbReference>
<evidence type="ECO:0000313" key="11">
    <source>
        <dbReference type="EMBL" id="VEU70308.1"/>
    </source>
</evidence>
<dbReference type="KEGG" id="mgly:NCTC10194_00313"/>
<keyword evidence="3 5" id="KW-0342">GTP-binding</keyword>
<sequence>MDWIFNDEIVNKEKETEALVNKNTANISLKVIGVGGGGNNAVKMMLSDRFTNVDFIIANTDAQALATNECPHKIPLGKEGRGLGAGSDPSVGATAAKESSEKIQEALKGADVVVIAAGFGGGTGTGAAPVVAEIAKNNGALTIGIVTTPFLYEGNKRKKVAKEGIEQLKKYVDSYIILSNDKLADSFGDLPIEDTFKLSNVSLKNIILSIHDILYRIGTINIDYADVRKILSNAGLTVVGIGQATGKDRAVKAVDKAFEQNLYENNIKTASKILVNIQYDKNSSINEIRKAVNRVHELLGENQESDEYECIIGQEMVQTKDNSEIFKVSIIAGGADINSVATVYQTEGPADLVLDNDVITKEVLMNEEDLVADNDFVSSNQVRENTVVEEVFAEQPEVEEKPQVQPASIAYNYNTESETVVKSEPIREYAERKNEHISTIEISSIFDIKADDDKGYSRLYEIEPEDDDDDNETTPW</sequence>
<dbReference type="EMBL" id="LR215024">
    <property type="protein sequence ID" value="VEU70308.1"/>
    <property type="molecule type" value="Genomic_DNA"/>
</dbReference>
<dbReference type="PRINTS" id="PR00423">
    <property type="entry name" value="CELLDVISFTSZ"/>
</dbReference>
<dbReference type="AlphaFoldDB" id="A0A449AUZ1"/>
<feature type="binding site" evidence="5">
    <location>
        <begin position="122"/>
        <end position="124"/>
    </location>
    <ligand>
        <name>GTP</name>
        <dbReference type="ChEBI" id="CHEBI:37565"/>
    </ligand>
</feature>